<gene>
    <name evidence="1" type="ORF">CRG98_031564</name>
</gene>
<keyword evidence="2" id="KW-1185">Reference proteome</keyword>
<sequence length="92" mass="10355">EEDLYRLEGLRGLPLVDELASRRQHLPGGVLSAARELLRGRLHLRHLSISAVRRLARHILFADARPSAQHNTLPALVAGEEFWPAMYDVVGR</sequence>
<evidence type="ECO:0000313" key="1">
    <source>
        <dbReference type="EMBL" id="PKI48047.1"/>
    </source>
</evidence>
<feature type="non-terminal residue" evidence="1">
    <location>
        <position position="1"/>
    </location>
</feature>
<dbReference type="Proteomes" id="UP000233551">
    <property type="component" value="Unassembled WGS sequence"/>
</dbReference>
<dbReference type="AlphaFoldDB" id="A0A2I0IVM6"/>
<organism evidence="1 2">
    <name type="scientific">Punica granatum</name>
    <name type="common">Pomegranate</name>
    <dbReference type="NCBI Taxonomy" id="22663"/>
    <lineage>
        <taxon>Eukaryota</taxon>
        <taxon>Viridiplantae</taxon>
        <taxon>Streptophyta</taxon>
        <taxon>Embryophyta</taxon>
        <taxon>Tracheophyta</taxon>
        <taxon>Spermatophyta</taxon>
        <taxon>Magnoliopsida</taxon>
        <taxon>eudicotyledons</taxon>
        <taxon>Gunneridae</taxon>
        <taxon>Pentapetalae</taxon>
        <taxon>rosids</taxon>
        <taxon>malvids</taxon>
        <taxon>Myrtales</taxon>
        <taxon>Lythraceae</taxon>
        <taxon>Punica</taxon>
    </lineage>
</organism>
<evidence type="ECO:0000313" key="2">
    <source>
        <dbReference type="Proteomes" id="UP000233551"/>
    </source>
</evidence>
<accession>A0A2I0IVM6</accession>
<name>A0A2I0IVM6_PUNGR</name>
<comment type="caution">
    <text evidence="1">The sequence shown here is derived from an EMBL/GenBank/DDBJ whole genome shotgun (WGS) entry which is preliminary data.</text>
</comment>
<dbReference type="EMBL" id="PGOL01002437">
    <property type="protein sequence ID" value="PKI48047.1"/>
    <property type="molecule type" value="Genomic_DNA"/>
</dbReference>
<reference evidence="1 2" key="1">
    <citation type="submission" date="2017-11" db="EMBL/GenBank/DDBJ databases">
        <title>De-novo sequencing of pomegranate (Punica granatum L.) genome.</title>
        <authorList>
            <person name="Akparov Z."/>
            <person name="Amiraslanov A."/>
            <person name="Hajiyeva S."/>
            <person name="Abbasov M."/>
            <person name="Kaur K."/>
            <person name="Hamwieh A."/>
            <person name="Solovyev V."/>
            <person name="Salamov A."/>
            <person name="Braich B."/>
            <person name="Kosarev P."/>
            <person name="Mahmoud A."/>
            <person name="Hajiyev E."/>
            <person name="Babayeva S."/>
            <person name="Izzatullayeva V."/>
            <person name="Mammadov A."/>
            <person name="Mammadov A."/>
            <person name="Sharifova S."/>
            <person name="Ojaghi J."/>
            <person name="Eynullazada K."/>
            <person name="Bayramov B."/>
            <person name="Abdulazimova A."/>
            <person name="Shahmuradov I."/>
        </authorList>
    </citation>
    <scope>NUCLEOTIDE SEQUENCE [LARGE SCALE GENOMIC DNA]</scope>
    <source>
        <strain evidence="2">cv. AG2017</strain>
        <tissue evidence="1">Leaf</tissue>
    </source>
</reference>
<protein>
    <submittedName>
        <fullName evidence="1">Uncharacterized protein</fullName>
    </submittedName>
</protein>
<proteinExistence type="predicted"/>